<dbReference type="Gene3D" id="2.40.110.10">
    <property type="entry name" value="Butyryl-CoA Dehydrogenase, subunit A, domain 2"/>
    <property type="match status" value="1"/>
</dbReference>
<sequence>MWDFETEPGYQEKLDWADRFMREHVEPVQYVINHPLDLADPVRQELVPPLQEEVRRNGLWACHLGPELGGPGYGQVKLGLLNEILGRTGPGPTIGPVVFGCAAPDTGNTEILAHYGTPEQKERYLGPLLDGTMFSAFSMTEPQGGSDPKVFTTTARLDGDEWVLDGEKWFSSNARWASVLFVLAVTDPDAQASRRMSMFLVPAGTPGVEFVRHVGVAGWVEGEGGGDHSYIRYREVRLPRDALLGERGSGFKVAQTRLAGGRIHHAMRSVGHMRMALEAMCERAVSRVTDGERLGRKQLVQDMVAEAWMEIEQLRLFVLHTAWKIDKYDDHRRVRRDISAVKVMASRVLTDVATKAVQLHGALGLSDEMPFVAMLVNGLHVGLADGPSEIHRLLIGRELLAEAEPAEGLFPSGHLPARRALAAERYAATLAAHGRSIA</sequence>
<evidence type="ECO:0000256" key="5">
    <source>
        <dbReference type="ARBA" id="ARBA00022827"/>
    </source>
</evidence>
<reference evidence="11 12" key="1">
    <citation type="journal article" date="2019" name="Int. J. Syst. Evol. Microbiol.">
        <title>The Global Catalogue of Microorganisms (GCM) 10K type strain sequencing project: providing services to taxonomists for standard genome sequencing and annotation.</title>
        <authorList>
            <consortium name="The Broad Institute Genomics Platform"/>
            <consortium name="The Broad Institute Genome Sequencing Center for Infectious Disease"/>
            <person name="Wu L."/>
            <person name="Ma J."/>
        </authorList>
    </citation>
    <scope>NUCLEOTIDE SEQUENCE [LARGE SCALE GENOMIC DNA]</scope>
    <source>
        <strain evidence="11 12">JCM 3325</strain>
    </source>
</reference>
<dbReference type="InterPro" id="IPR006091">
    <property type="entry name" value="Acyl-CoA_Oxase/DH_mid-dom"/>
</dbReference>
<comment type="subunit">
    <text evidence="3">Homodimer.</text>
</comment>
<evidence type="ECO:0000256" key="3">
    <source>
        <dbReference type="ARBA" id="ARBA00011738"/>
    </source>
</evidence>
<evidence type="ECO:0000256" key="2">
    <source>
        <dbReference type="ARBA" id="ARBA00009347"/>
    </source>
</evidence>
<dbReference type="Gene3D" id="1.20.140.10">
    <property type="entry name" value="Butyryl-CoA Dehydrogenase, subunit A, domain 3"/>
    <property type="match status" value="1"/>
</dbReference>
<evidence type="ECO:0000313" key="11">
    <source>
        <dbReference type="EMBL" id="GAA2403778.1"/>
    </source>
</evidence>
<evidence type="ECO:0000256" key="1">
    <source>
        <dbReference type="ARBA" id="ARBA00001974"/>
    </source>
</evidence>
<dbReference type="SUPFAM" id="SSF56645">
    <property type="entry name" value="Acyl-CoA dehydrogenase NM domain-like"/>
    <property type="match status" value="1"/>
</dbReference>
<dbReference type="Pfam" id="PF00441">
    <property type="entry name" value="Acyl-CoA_dh_1"/>
    <property type="match status" value="1"/>
</dbReference>
<accession>A0ABN3II35</accession>
<comment type="caution">
    <text evidence="11">The sequence shown here is derived from an EMBL/GenBank/DDBJ whole genome shotgun (WGS) entry which is preliminary data.</text>
</comment>
<evidence type="ECO:0000256" key="4">
    <source>
        <dbReference type="ARBA" id="ARBA00022630"/>
    </source>
</evidence>
<dbReference type="InterPro" id="IPR036250">
    <property type="entry name" value="AcylCo_DH-like_C"/>
</dbReference>
<dbReference type="PANTHER" id="PTHR48083">
    <property type="entry name" value="MEDIUM-CHAIN SPECIFIC ACYL-COA DEHYDROGENASE, MITOCHONDRIAL-RELATED"/>
    <property type="match status" value="1"/>
</dbReference>
<dbReference type="InterPro" id="IPR046373">
    <property type="entry name" value="Acyl-CoA_Oxase/DH_mid-dom_sf"/>
</dbReference>
<dbReference type="Gene3D" id="1.10.540.10">
    <property type="entry name" value="Acyl-CoA dehydrogenase/oxidase, N-terminal domain"/>
    <property type="match status" value="1"/>
</dbReference>
<dbReference type="Pfam" id="PF02770">
    <property type="entry name" value="Acyl-CoA_dh_M"/>
    <property type="match status" value="1"/>
</dbReference>
<keyword evidence="5 7" id="KW-0274">FAD</keyword>
<evidence type="ECO:0000259" key="8">
    <source>
        <dbReference type="Pfam" id="PF00441"/>
    </source>
</evidence>
<dbReference type="InterPro" id="IPR009100">
    <property type="entry name" value="AcylCoA_DH/oxidase_NM_dom_sf"/>
</dbReference>
<comment type="similarity">
    <text evidence="2 7">Belongs to the acyl-CoA dehydrogenase family.</text>
</comment>
<comment type="cofactor">
    <cofactor evidence="1 7">
        <name>FAD</name>
        <dbReference type="ChEBI" id="CHEBI:57692"/>
    </cofactor>
</comment>
<evidence type="ECO:0000256" key="6">
    <source>
        <dbReference type="ARBA" id="ARBA00023002"/>
    </source>
</evidence>
<protein>
    <submittedName>
        <fullName evidence="11">Acyl-CoA dehydrogenase family protein</fullName>
    </submittedName>
</protein>
<evidence type="ECO:0000313" key="12">
    <source>
        <dbReference type="Proteomes" id="UP001501231"/>
    </source>
</evidence>
<dbReference type="Pfam" id="PF02771">
    <property type="entry name" value="Acyl-CoA_dh_N"/>
    <property type="match status" value="1"/>
</dbReference>
<dbReference type="PANTHER" id="PTHR48083:SF13">
    <property type="entry name" value="ACYL-COA DEHYDROGENASE FAMILY MEMBER 11"/>
    <property type="match status" value="1"/>
</dbReference>
<dbReference type="InterPro" id="IPR037069">
    <property type="entry name" value="AcylCoA_DH/ox_N_sf"/>
</dbReference>
<organism evidence="11 12">
    <name type="scientific">Actinomadura vinacea</name>
    <dbReference type="NCBI Taxonomy" id="115336"/>
    <lineage>
        <taxon>Bacteria</taxon>
        <taxon>Bacillati</taxon>
        <taxon>Actinomycetota</taxon>
        <taxon>Actinomycetes</taxon>
        <taxon>Streptosporangiales</taxon>
        <taxon>Thermomonosporaceae</taxon>
        <taxon>Actinomadura</taxon>
    </lineage>
</organism>
<keyword evidence="6 7" id="KW-0560">Oxidoreductase</keyword>
<dbReference type="EMBL" id="BAAARW010000003">
    <property type="protein sequence ID" value="GAA2403778.1"/>
    <property type="molecule type" value="Genomic_DNA"/>
</dbReference>
<dbReference type="Proteomes" id="UP001501231">
    <property type="component" value="Unassembled WGS sequence"/>
</dbReference>
<feature type="domain" description="Acyl-CoA oxidase/dehydrogenase middle" evidence="9">
    <location>
        <begin position="136"/>
        <end position="213"/>
    </location>
</feature>
<dbReference type="RefSeq" id="WP_344587173.1">
    <property type="nucleotide sequence ID" value="NZ_BAAARW010000003.1"/>
</dbReference>
<dbReference type="InterPro" id="IPR009075">
    <property type="entry name" value="AcylCo_DH/oxidase_C"/>
</dbReference>
<dbReference type="InterPro" id="IPR013786">
    <property type="entry name" value="AcylCoA_DH/ox_N"/>
</dbReference>
<feature type="domain" description="Acyl-CoA dehydrogenase/oxidase N-terminal" evidence="10">
    <location>
        <begin position="15"/>
        <end position="131"/>
    </location>
</feature>
<keyword evidence="4 7" id="KW-0285">Flavoprotein</keyword>
<proteinExistence type="inferred from homology"/>
<name>A0ABN3II35_9ACTN</name>
<evidence type="ECO:0000259" key="10">
    <source>
        <dbReference type="Pfam" id="PF02771"/>
    </source>
</evidence>
<feature type="domain" description="Acyl-CoA dehydrogenase/oxidase C-terminal" evidence="8">
    <location>
        <begin position="248"/>
        <end position="400"/>
    </location>
</feature>
<evidence type="ECO:0000256" key="7">
    <source>
        <dbReference type="RuleBase" id="RU362125"/>
    </source>
</evidence>
<gene>
    <name evidence="11" type="ORF">GCM10010191_09250</name>
</gene>
<keyword evidence="12" id="KW-1185">Reference proteome</keyword>
<dbReference type="InterPro" id="IPR050741">
    <property type="entry name" value="Acyl-CoA_dehydrogenase"/>
</dbReference>
<evidence type="ECO:0000259" key="9">
    <source>
        <dbReference type="Pfam" id="PF02770"/>
    </source>
</evidence>
<dbReference type="SUPFAM" id="SSF47203">
    <property type="entry name" value="Acyl-CoA dehydrogenase C-terminal domain-like"/>
    <property type="match status" value="1"/>
</dbReference>